<evidence type="ECO:0000256" key="1">
    <source>
        <dbReference type="ARBA" id="ARBA00001936"/>
    </source>
</evidence>
<dbReference type="InterPro" id="IPR036691">
    <property type="entry name" value="Endo/exonu/phosph_ase_sf"/>
</dbReference>
<feature type="domain" description="Endonuclease/exonuclease/phosphatase" evidence="10">
    <location>
        <begin position="97"/>
        <end position="326"/>
    </location>
</feature>
<dbReference type="PANTHER" id="PTHR15822:SF4">
    <property type="entry name" value="TYROSYL-DNA PHOSPHODIESTERASE 2"/>
    <property type="match status" value="1"/>
</dbReference>
<dbReference type="Gene3D" id="3.60.10.10">
    <property type="entry name" value="Endonuclease/exonuclease/phosphatase"/>
    <property type="match status" value="1"/>
</dbReference>
<dbReference type="SUPFAM" id="SSF56219">
    <property type="entry name" value="DNase I-like"/>
    <property type="match status" value="1"/>
</dbReference>
<dbReference type="GO" id="GO:0004519">
    <property type="term" value="F:endonuclease activity"/>
    <property type="evidence" value="ECO:0007669"/>
    <property type="project" value="UniProtKB-KW"/>
</dbReference>
<keyword evidence="8" id="KW-0234">DNA repair</keyword>
<dbReference type="Pfam" id="PF03372">
    <property type="entry name" value="Exo_endo_phos"/>
    <property type="match status" value="1"/>
</dbReference>
<gene>
    <name evidence="11" type="ORF">ABXZ36_06280</name>
</gene>
<dbReference type="RefSeq" id="WP_354614640.1">
    <property type="nucleotide sequence ID" value="NZ_JBEXAE010000002.1"/>
</dbReference>
<evidence type="ECO:0000259" key="10">
    <source>
        <dbReference type="Pfam" id="PF03372"/>
    </source>
</evidence>
<comment type="caution">
    <text evidence="11">The sequence shown here is derived from an EMBL/GenBank/DDBJ whole genome shotgun (WGS) entry which is preliminary data.</text>
</comment>
<evidence type="ECO:0000313" key="11">
    <source>
        <dbReference type="EMBL" id="MET6990250.1"/>
    </source>
</evidence>
<keyword evidence="3" id="KW-0540">Nuclease</keyword>
<keyword evidence="9" id="KW-0472">Membrane</keyword>
<evidence type="ECO:0000256" key="2">
    <source>
        <dbReference type="ARBA" id="ARBA00001946"/>
    </source>
</evidence>
<keyword evidence="11" id="KW-0255">Endonuclease</keyword>
<dbReference type="InterPro" id="IPR051547">
    <property type="entry name" value="TDP2-like"/>
</dbReference>
<feature type="transmembrane region" description="Helical" evidence="9">
    <location>
        <begin position="32"/>
        <end position="55"/>
    </location>
</feature>
<evidence type="ECO:0000256" key="8">
    <source>
        <dbReference type="ARBA" id="ARBA00023204"/>
    </source>
</evidence>
<protein>
    <submittedName>
        <fullName evidence="11">Endonuclease/exonuclease/phosphatase family protein</fullName>
    </submittedName>
</protein>
<evidence type="ECO:0000256" key="5">
    <source>
        <dbReference type="ARBA" id="ARBA00022763"/>
    </source>
</evidence>
<evidence type="ECO:0000256" key="9">
    <source>
        <dbReference type="SAM" id="Phobius"/>
    </source>
</evidence>
<evidence type="ECO:0000256" key="7">
    <source>
        <dbReference type="ARBA" id="ARBA00022842"/>
    </source>
</evidence>
<keyword evidence="9" id="KW-0812">Transmembrane</keyword>
<comment type="cofactor">
    <cofactor evidence="2">
        <name>Mg(2+)</name>
        <dbReference type="ChEBI" id="CHEBI:18420"/>
    </cofactor>
</comment>
<name>A0ABV2SSW4_9FLAO</name>
<evidence type="ECO:0000313" key="12">
    <source>
        <dbReference type="Proteomes" id="UP001549799"/>
    </source>
</evidence>
<dbReference type="CDD" id="cd09084">
    <property type="entry name" value="EEP-2"/>
    <property type="match status" value="1"/>
</dbReference>
<keyword evidence="4" id="KW-0479">Metal-binding</keyword>
<keyword evidence="9" id="KW-1133">Transmembrane helix</keyword>
<dbReference type="PANTHER" id="PTHR15822">
    <property type="entry name" value="TRAF AND TNF RECEPTOR-ASSOCIATED PROTEIN"/>
    <property type="match status" value="1"/>
</dbReference>
<sequence>MNKFIFFLNIIAALLLLFSCLVPHISLYSISFLFVFSLAVPYLVVVNIMFLMYWLLKLRTQFWLSFAVLLLGYFSLGTFFIFFEPTPAPAEESVSVLTFNTQSFRGNSRENNPQLSDSIVKFIKEENADIVCFQEFDYSKIRSNDFKQYPFKYVNFKFGVNSGKVIQAIYSKFQIINKGSLDFPKSGNNALFADVIIQTDTIRVYNLHLQSLRVRPGSIRSEESQKLLERLGNSFVKQQEQAEIVLEHGNTTTYKKIICGDFNNSQYSSVYYDIKGDMKDTFMEMGSGYGRTYNFKFLPLRIDFILVDEQMEVLAHKNYDVKMSDHFPVMASIKF</sequence>
<dbReference type="PROSITE" id="PS51257">
    <property type="entry name" value="PROKAR_LIPOPROTEIN"/>
    <property type="match status" value="1"/>
</dbReference>
<reference evidence="11 12" key="1">
    <citation type="submission" date="2024-07" db="EMBL/GenBank/DDBJ databases">
        <title>The genome sequence of type strain Sediminicola arcticus GDMCC 1.2805.</title>
        <authorList>
            <person name="Liu Y."/>
        </authorList>
    </citation>
    <scope>NUCLEOTIDE SEQUENCE [LARGE SCALE GENOMIC DNA]</scope>
    <source>
        <strain evidence="11 12">GDMCC 1.2805</strain>
    </source>
</reference>
<dbReference type="Proteomes" id="UP001549799">
    <property type="component" value="Unassembled WGS sequence"/>
</dbReference>
<feature type="transmembrane region" description="Helical" evidence="9">
    <location>
        <begin position="7"/>
        <end position="26"/>
    </location>
</feature>
<keyword evidence="5" id="KW-0227">DNA damage</keyword>
<accession>A0ABV2SSW4</accession>
<dbReference type="EMBL" id="JBEXAE010000002">
    <property type="protein sequence ID" value="MET6990250.1"/>
    <property type="molecule type" value="Genomic_DNA"/>
</dbReference>
<organism evidence="11 12">
    <name type="scientific">Sediminicola arcticus</name>
    <dbReference type="NCBI Taxonomy" id="1574308"/>
    <lineage>
        <taxon>Bacteria</taxon>
        <taxon>Pseudomonadati</taxon>
        <taxon>Bacteroidota</taxon>
        <taxon>Flavobacteriia</taxon>
        <taxon>Flavobacteriales</taxon>
        <taxon>Flavobacteriaceae</taxon>
        <taxon>Sediminicola</taxon>
    </lineage>
</organism>
<proteinExistence type="predicted"/>
<dbReference type="InterPro" id="IPR005135">
    <property type="entry name" value="Endo/exonuclease/phosphatase"/>
</dbReference>
<comment type="cofactor">
    <cofactor evidence="1">
        <name>Mn(2+)</name>
        <dbReference type="ChEBI" id="CHEBI:29035"/>
    </cofactor>
</comment>
<keyword evidence="7" id="KW-0460">Magnesium</keyword>
<evidence type="ECO:0000256" key="4">
    <source>
        <dbReference type="ARBA" id="ARBA00022723"/>
    </source>
</evidence>
<evidence type="ECO:0000256" key="6">
    <source>
        <dbReference type="ARBA" id="ARBA00022801"/>
    </source>
</evidence>
<keyword evidence="6" id="KW-0378">Hydrolase</keyword>
<evidence type="ECO:0000256" key="3">
    <source>
        <dbReference type="ARBA" id="ARBA00022722"/>
    </source>
</evidence>
<keyword evidence="12" id="KW-1185">Reference proteome</keyword>
<feature type="transmembrane region" description="Helical" evidence="9">
    <location>
        <begin position="62"/>
        <end position="83"/>
    </location>
</feature>